<dbReference type="OrthoDB" id="16041at2759"/>
<dbReference type="GO" id="GO:0035267">
    <property type="term" value="C:NuA4 histone acetyltransferase complex"/>
    <property type="evidence" value="ECO:0007669"/>
    <property type="project" value="UniProtKB-ARBA"/>
</dbReference>
<dbReference type="HOGENOM" id="CLU_051385_2_1_1"/>
<keyword evidence="3 12" id="KW-0227">DNA damage</keyword>
<proteinExistence type="inferred from homology"/>
<dbReference type="Gene3D" id="2.60.40.1970">
    <property type="entry name" value="YEATS domain"/>
    <property type="match status" value="1"/>
</dbReference>
<evidence type="ECO:0000256" key="6">
    <source>
        <dbReference type="ARBA" id="ARBA00023159"/>
    </source>
</evidence>
<keyword evidence="12" id="KW-0175">Coiled coil</keyword>
<dbReference type="eggNOG" id="KOG3149">
    <property type="taxonomic scope" value="Eukaryota"/>
</dbReference>
<comment type="similarity">
    <text evidence="12">Belongs to the YAF9 family.</text>
</comment>
<keyword evidence="8 12" id="KW-0234">DNA repair</keyword>
<dbReference type="GO" id="GO:0006355">
    <property type="term" value="P:regulation of DNA-templated transcription"/>
    <property type="evidence" value="ECO:0007669"/>
    <property type="project" value="InterPro"/>
</dbReference>
<evidence type="ECO:0000256" key="12">
    <source>
        <dbReference type="RuleBase" id="RU367117"/>
    </source>
</evidence>
<evidence type="ECO:0000256" key="10">
    <source>
        <dbReference type="ARBA" id="ARBA00025636"/>
    </source>
</evidence>
<name>G0VA46_NAUCA</name>
<comment type="function">
    <text evidence="10">Component of the SWR1 complex which mediates the ATP-dependent exchange of histone H2A for the H2A variant HZT1 leading to transcriptional regulation of selected genes by chromatin remodeling. Component of the NuA4 histone acetyltransferase complex which is involved in transcriptional activation of selected genes principally by acetylation of nucleosomal histones H4 and H2A. The NuA4 complex is also involved in DNA repair. Yaf9 may also be required for viability in conditions in which the structural integrity of the spindle is compromised.</text>
</comment>
<dbReference type="InterPro" id="IPR038704">
    <property type="entry name" value="YEAST_sf"/>
</dbReference>
<dbReference type="RefSeq" id="XP_003675147.1">
    <property type="nucleotide sequence ID" value="XM_003675099.1"/>
</dbReference>
<dbReference type="GO" id="GO:0006281">
    <property type="term" value="P:DNA repair"/>
    <property type="evidence" value="ECO:0007669"/>
    <property type="project" value="UniProtKB-UniRule"/>
</dbReference>
<dbReference type="InterPro" id="IPR055129">
    <property type="entry name" value="YEATS_dom"/>
</dbReference>
<keyword evidence="7 12" id="KW-0804">Transcription</keyword>
<evidence type="ECO:0000256" key="2">
    <source>
        <dbReference type="ARBA" id="ARBA00022490"/>
    </source>
</evidence>
<dbReference type="InterPro" id="IPR005033">
    <property type="entry name" value="YEATS"/>
</dbReference>
<evidence type="ECO:0000313" key="14">
    <source>
        <dbReference type="EMBL" id="CCC68776.1"/>
    </source>
</evidence>
<dbReference type="FunFam" id="2.60.40.1970:FF:000007">
    <property type="entry name" value="Protein AF-9 homolog"/>
    <property type="match status" value="1"/>
</dbReference>
<comment type="subunit">
    <text evidence="12">Component of the SWR1 chromatin-remodeling complex and of the NuA4 histone acetyltransferase complex.</text>
</comment>
<comment type="subcellular location">
    <subcellularLocation>
        <location evidence="12">Nucleus</location>
    </subcellularLocation>
    <subcellularLocation>
        <location evidence="12">Cytoplasm</location>
    </subcellularLocation>
</comment>
<dbReference type="GeneID" id="96902333"/>
<feature type="domain" description="YEATS" evidence="13">
    <location>
        <begin position="8"/>
        <end position="166"/>
    </location>
</feature>
<evidence type="ECO:0000256" key="11">
    <source>
        <dbReference type="PROSITE-ProRule" id="PRU00376"/>
    </source>
</evidence>
<evidence type="ECO:0000256" key="8">
    <source>
        <dbReference type="ARBA" id="ARBA00023204"/>
    </source>
</evidence>
<keyword evidence="5 12" id="KW-0805">Transcription regulation</keyword>
<accession>G0VA46</accession>
<keyword evidence="9 11" id="KW-0539">Nucleus</keyword>
<dbReference type="CDD" id="cd16908">
    <property type="entry name" value="YEATS_Yaf9_like"/>
    <property type="match status" value="1"/>
</dbReference>
<dbReference type="GO" id="GO:0005737">
    <property type="term" value="C:cytoplasm"/>
    <property type="evidence" value="ECO:0007669"/>
    <property type="project" value="UniProtKB-SubCell"/>
</dbReference>
<dbReference type="InParanoid" id="G0VA46"/>
<reference key="2">
    <citation type="submission" date="2011-08" db="EMBL/GenBank/DDBJ databases">
        <title>Genome sequence of Naumovozyma castellii.</title>
        <authorList>
            <person name="Gordon J.L."/>
            <person name="Armisen D."/>
            <person name="Proux-Wera E."/>
            <person name="OhEigeartaigh S.S."/>
            <person name="Byrne K.P."/>
            <person name="Wolfe K.H."/>
        </authorList>
    </citation>
    <scope>NUCLEOTIDE SEQUENCE</scope>
    <source>
        <strain>Type strain:CBS 4309</strain>
    </source>
</reference>
<dbReference type="GO" id="GO:0006338">
    <property type="term" value="P:chromatin remodeling"/>
    <property type="evidence" value="ECO:0007669"/>
    <property type="project" value="UniProtKB-ARBA"/>
</dbReference>
<comment type="domain">
    <text evidence="12">The coiled-coil domain is required for assembly into the NuA4 complex.</text>
</comment>
<keyword evidence="6 12" id="KW-0010">Activator</keyword>
<protein>
    <recommendedName>
        <fullName evidence="1 12">Protein AF-9 homolog</fullName>
    </recommendedName>
</protein>
<keyword evidence="2 12" id="KW-0963">Cytoplasm</keyword>
<dbReference type="GO" id="GO:0000812">
    <property type="term" value="C:Swr1 complex"/>
    <property type="evidence" value="ECO:0007669"/>
    <property type="project" value="UniProtKB-UniRule"/>
</dbReference>
<dbReference type="AlphaFoldDB" id="G0VA46"/>
<comment type="function">
    <text evidence="12">Component of the SWR1 complex which mediates the ATP-dependent exchange of histone H2A for an H2A variant leading to transcriptional regulation of selected genes by chromatin remodeling. Component of the NuA4 histone acetyltransferase complex which is involved in transcriptional activation of selected genes principally by acetylation of nucleosomal histones H4 and H2A. The NuA4 complex is also involved in DNA repair. Yaf9 may also be required for viability in conditions in which the structural integrity of the spindle is compromised.</text>
</comment>
<evidence type="ECO:0000256" key="5">
    <source>
        <dbReference type="ARBA" id="ARBA00023015"/>
    </source>
</evidence>
<evidence type="ECO:0000256" key="3">
    <source>
        <dbReference type="ARBA" id="ARBA00022763"/>
    </source>
</evidence>
<evidence type="ECO:0000259" key="13">
    <source>
        <dbReference type="PROSITE" id="PS51037"/>
    </source>
</evidence>
<dbReference type="Proteomes" id="UP000001640">
    <property type="component" value="Chromosome 2"/>
</dbReference>
<reference evidence="14 15" key="1">
    <citation type="journal article" date="2011" name="Proc. Natl. Acad. Sci. U.S.A.">
        <title>Evolutionary erosion of yeast sex chromosomes by mating-type switching accidents.</title>
        <authorList>
            <person name="Gordon J.L."/>
            <person name="Armisen D."/>
            <person name="Proux-Wera E."/>
            <person name="Oheigeartaigh S.S."/>
            <person name="Byrne K.P."/>
            <person name="Wolfe K.H."/>
        </authorList>
    </citation>
    <scope>NUCLEOTIDE SEQUENCE [LARGE SCALE GENOMIC DNA]</scope>
    <source>
        <strain evidence="15">ATCC 76901 / BCRC 22586 / CBS 4309 / NBRC 1992 / NRRL Y-12630</strain>
    </source>
</reference>
<dbReference type="OMA" id="VKPYHNE"/>
<dbReference type="Pfam" id="PF03366">
    <property type="entry name" value="YEATS"/>
    <property type="match status" value="1"/>
</dbReference>
<feature type="coiled-coil region" evidence="12">
    <location>
        <begin position="190"/>
        <end position="217"/>
    </location>
</feature>
<evidence type="ECO:0000256" key="7">
    <source>
        <dbReference type="ARBA" id="ARBA00023163"/>
    </source>
</evidence>
<dbReference type="EMBL" id="HE576753">
    <property type="protein sequence ID" value="CCC68776.1"/>
    <property type="molecule type" value="Genomic_DNA"/>
</dbReference>
<dbReference type="KEGG" id="ncs:NCAS_0B06920"/>
<evidence type="ECO:0000313" key="15">
    <source>
        <dbReference type="Proteomes" id="UP000001640"/>
    </source>
</evidence>
<organism evidence="14 15">
    <name type="scientific">Naumovozyma castellii</name>
    <name type="common">Yeast</name>
    <name type="synonym">Saccharomyces castellii</name>
    <dbReference type="NCBI Taxonomy" id="27288"/>
    <lineage>
        <taxon>Eukaryota</taxon>
        <taxon>Fungi</taxon>
        <taxon>Dikarya</taxon>
        <taxon>Ascomycota</taxon>
        <taxon>Saccharomycotina</taxon>
        <taxon>Saccharomycetes</taxon>
        <taxon>Saccharomycetales</taxon>
        <taxon>Saccharomycetaceae</taxon>
        <taxon>Naumovozyma</taxon>
    </lineage>
</organism>
<keyword evidence="15" id="KW-1185">Reference proteome</keyword>
<dbReference type="STRING" id="1064592.G0VA46"/>
<sequence>MAPVVSKRIKTLSVRRPILYGNTAKKLGEIRPANAPVEHTHLWTIFIKGPQNENISYFIKKVVFKLHETYPNPTRVIEHPPFELTETGWGEFDINVKIYFVDEANEKMISFYHRLRLHPYTMSATGTKLPGTDITITESGEVRSIFYDEVVFNEPNENFFKILMSTPGNLLPSNKTEDCIFSKQLEREEIDRIDMAMEKVDKEIEELKQKLAVGITE</sequence>
<gene>
    <name evidence="14" type="primary">NCAS0B06920</name>
    <name evidence="12" type="synonym">YAF9</name>
    <name evidence="14" type="ordered locus">NCAS_0B06920</name>
</gene>
<dbReference type="FunCoup" id="G0VA46">
    <property type="interactions" value="782"/>
</dbReference>
<dbReference type="PANTHER" id="PTHR23195">
    <property type="entry name" value="YEATS DOMAIN"/>
    <property type="match status" value="1"/>
</dbReference>
<evidence type="ECO:0000256" key="4">
    <source>
        <dbReference type="ARBA" id="ARBA00022853"/>
    </source>
</evidence>
<evidence type="ECO:0000256" key="9">
    <source>
        <dbReference type="ARBA" id="ARBA00023242"/>
    </source>
</evidence>
<keyword evidence="4 12" id="KW-0156">Chromatin regulator</keyword>
<evidence type="ECO:0000256" key="1">
    <source>
        <dbReference type="ARBA" id="ARBA00022408"/>
    </source>
</evidence>
<dbReference type="PROSITE" id="PS51037">
    <property type="entry name" value="YEATS"/>
    <property type="match status" value="1"/>
</dbReference>